<reference evidence="21" key="1">
    <citation type="journal article" date="2018" name="Mol. Phylogenet. Evol.">
        <title>Gene arrangement and sequence of mitochondrial genomes yield insights into the phylogeny and evolution of bees and sphecid wasps (Hymenoptera: Apoidea).</title>
        <authorList>
            <person name="Zheng B.Y."/>
            <person name="Cao L.J."/>
            <person name="Tang P."/>
            <person name="van Achterberg K."/>
            <person name="Hoffmann A.A."/>
            <person name="Chen H.Y."/>
            <person name="Chen X.X."/>
            <person name="Wei S.J."/>
        </authorList>
    </citation>
    <scope>NUCLEOTIDE SEQUENCE</scope>
</reference>
<feature type="transmembrane region" description="Helical" evidence="19">
    <location>
        <begin position="322"/>
        <end position="341"/>
    </location>
</feature>
<feature type="transmembrane region" description="Helical" evidence="19">
    <location>
        <begin position="62"/>
        <end position="83"/>
    </location>
</feature>
<feature type="transmembrane region" description="Helical" evidence="19">
    <location>
        <begin position="148"/>
        <end position="166"/>
    </location>
</feature>
<keyword evidence="12 19" id="KW-1133">Transmembrane helix</keyword>
<evidence type="ECO:0000256" key="6">
    <source>
        <dbReference type="ARBA" id="ARBA00022448"/>
    </source>
</evidence>
<keyword evidence="9" id="KW-0999">Mitochondrion inner membrane</keyword>
<feature type="transmembrane region" description="Helical" evidence="19">
    <location>
        <begin position="95"/>
        <end position="115"/>
    </location>
</feature>
<keyword evidence="14" id="KW-0830">Ubiquinone</keyword>
<dbReference type="AlphaFoldDB" id="A0A343DRJ2"/>
<evidence type="ECO:0000256" key="2">
    <source>
        <dbReference type="ARBA" id="ARBA00004448"/>
    </source>
</evidence>
<dbReference type="EC" id="7.1.1.2" evidence="4"/>
<feature type="domain" description="NADH:quinone oxidoreductase/Mrp antiporter transmembrane" evidence="20">
    <location>
        <begin position="74"/>
        <end position="281"/>
    </location>
</feature>
<evidence type="ECO:0000256" key="16">
    <source>
        <dbReference type="ARBA" id="ARBA00023136"/>
    </source>
</evidence>
<evidence type="ECO:0000256" key="17">
    <source>
        <dbReference type="ARBA" id="ARBA00031028"/>
    </source>
</evidence>
<dbReference type="InterPro" id="IPR001750">
    <property type="entry name" value="ND/Mrp_TM"/>
</dbReference>
<proteinExistence type="inferred from homology"/>
<evidence type="ECO:0000256" key="8">
    <source>
        <dbReference type="ARBA" id="ARBA00022692"/>
    </source>
</evidence>
<comment type="similarity">
    <text evidence="3">Belongs to the complex I subunit 2 family.</text>
</comment>
<protein>
    <recommendedName>
        <fullName evidence="5">NADH-ubiquinone oxidoreductase chain 2</fullName>
        <ecNumber evidence="4">7.1.1.2</ecNumber>
    </recommendedName>
    <alternativeName>
        <fullName evidence="17">NADH dehydrogenase subunit 2</fullName>
    </alternativeName>
</protein>
<comment type="subcellular location">
    <subcellularLocation>
        <location evidence="2">Mitochondrion inner membrane</location>
        <topology evidence="2">Multi-pass membrane protein</topology>
    </subcellularLocation>
</comment>
<evidence type="ECO:0000256" key="7">
    <source>
        <dbReference type="ARBA" id="ARBA00022660"/>
    </source>
</evidence>
<keyword evidence="13" id="KW-0520">NAD</keyword>
<feature type="transmembrane region" description="Helical" evidence="19">
    <location>
        <begin position="237"/>
        <end position="262"/>
    </location>
</feature>
<accession>A0A343DRJ2</accession>
<feature type="transmembrane region" description="Helical" evidence="19">
    <location>
        <begin position="7"/>
        <end position="26"/>
    </location>
</feature>
<feature type="transmembrane region" description="Helical" evidence="19">
    <location>
        <begin position="197"/>
        <end position="216"/>
    </location>
</feature>
<evidence type="ECO:0000313" key="21">
    <source>
        <dbReference type="EMBL" id="ARX96666.1"/>
    </source>
</evidence>
<dbReference type="GO" id="GO:0008137">
    <property type="term" value="F:NADH dehydrogenase (ubiquinone) activity"/>
    <property type="evidence" value="ECO:0007669"/>
    <property type="project" value="UniProtKB-EC"/>
</dbReference>
<evidence type="ECO:0000256" key="14">
    <source>
        <dbReference type="ARBA" id="ARBA00023075"/>
    </source>
</evidence>
<evidence type="ECO:0000256" key="10">
    <source>
        <dbReference type="ARBA" id="ARBA00022967"/>
    </source>
</evidence>
<dbReference type="PANTHER" id="PTHR46552:SF1">
    <property type="entry name" value="NADH-UBIQUINONE OXIDOREDUCTASE CHAIN 2"/>
    <property type="match status" value="1"/>
</dbReference>
<geneLocation type="mitochondrion" evidence="21"/>
<name>A0A343DRJ2_9HYME</name>
<evidence type="ECO:0000256" key="18">
    <source>
        <dbReference type="ARBA" id="ARBA00049551"/>
    </source>
</evidence>
<evidence type="ECO:0000256" key="9">
    <source>
        <dbReference type="ARBA" id="ARBA00022792"/>
    </source>
</evidence>
<keyword evidence="16 19" id="KW-0472">Membrane</keyword>
<dbReference type="EMBL" id="KX494109">
    <property type="protein sequence ID" value="ARX96666.1"/>
    <property type="molecule type" value="Genomic_DNA"/>
</dbReference>
<dbReference type="GO" id="GO:0005743">
    <property type="term" value="C:mitochondrial inner membrane"/>
    <property type="evidence" value="ECO:0007669"/>
    <property type="project" value="UniProtKB-SubCell"/>
</dbReference>
<evidence type="ECO:0000256" key="11">
    <source>
        <dbReference type="ARBA" id="ARBA00022982"/>
    </source>
</evidence>
<sequence length="345" mass="42244">MMKNMMLWIKFFIIPMLILINIFSMFINNELILWTMMEINNMNFITLLILKKKNFSMKKILQSIFIYSIFQTLSSFMIMIHFIDYFHKFSESFMIFEMGMLMKLGIFPFHSWTILIMKNMSWLIILILSTFMKITPMMMIYISELSLYTNFIMIFSIILCSIWMMKQTKLKKIMAYSSIIHSSWMMLIIFLNKFNWMFYFSIYLITITCIFSILWIHKINENKYLFSFNFMPLKFKFLFLILLMSLMGMPPMSMMWTFLYTIKSLFKIFNYSTIIILILLMMSKLMMMISYFYISFMFLFTKSFKMNYTFSYSNYWNKYKNYLFLIISLITLLIFFSLYIWSSIY</sequence>
<evidence type="ECO:0000256" key="19">
    <source>
        <dbReference type="SAM" id="Phobius"/>
    </source>
</evidence>
<feature type="transmembrane region" description="Helical" evidence="19">
    <location>
        <begin position="122"/>
        <end position="142"/>
    </location>
</feature>
<keyword evidence="8 19" id="KW-0812">Transmembrane</keyword>
<organism evidence="21">
    <name type="scientific">Cerceris sp. SJW-2017</name>
    <dbReference type="NCBI Taxonomy" id="2008741"/>
    <lineage>
        <taxon>Eukaryota</taxon>
        <taxon>Metazoa</taxon>
        <taxon>Ecdysozoa</taxon>
        <taxon>Arthropoda</taxon>
        <taxon>Hexapoda</taxon>
        <taxon>Insecta</taxon>
        <taxon>Pterygota</taxon>
        <taxon>Neoptera</taxon>
        <taxon>Endopterygota</taxon>
        <taxon>Hymenoptera</taxon>
        <taxon>Apocrita</taxon>
        <taxon>Aculeata</taxon>
        <taxon>Apoidea</taxon>
        <taxon>Crabronidae</taxon>
        <taxon>Philanthinae</taxon>
        <taxon>Cercerini</taxon>
        <taxon>Cerceris</taxon>
    </lineage>
</organism>
<dbReference type="PANTHER" id="PTHR46552">
    <property type="entry name" value="NADH-UBIQUINONE OXIDOREDUCTASE CHAIN 2"/>
    <property type="match status" value="1"/>
</dbReference>
<evidence type="ECO:0000256" key="15">
    <source>
        <dbReference type="ARBA" id="ARBA00023128"/>
    </source>
</evidence>
<evidence type="ECO:0000256" key="5">
    <source>
        <dbReference type="ARBA" id="ARBA00021008"/>
    </source>
</evidence>
<dbReference type="GO" id="GO:0006120">
    <property type="term" value="P:mitochondrial electron transport, NADH to ubiquinone"/>
    <property type="evidence" value="ECO:0007669"/>
    <property type="project" value="TreeGrafter"/>
</dbReference>
<keyword evidence="10" id="KW-1278">Translocase</keyword>
<evidence type="ECO:0000256" key="4">
    <source>
        <dbReference type="ARBA" id="ARBA00012944"/>
    </source>
</evidence>
<evidence type="ECO:0000256" key="13">
    <source>
        <dbReference type="ARBA" id="ARBA00023027"/>
    </source>
</evidence>
<evidence type="ECO:0000256" key="1">
    <source>
        <dbReference type="ARBA" id="ARBA00003257"/>
    </source>
</evidence>
<keyword evidence="7" id="KW-0679">Respiratory chain</keyword>
<evidence type="ECO:0000256" key="3">
    <source>
        <dbReference type="ARBA" id="ARBA00007012"/>
    </source>
</evidence>
<keyword evidence="11" id="KW-0249">Electron transport</keyword>
<feature type="transmembrane region" description="Helical" evidence="19">
    <location>
        <begin position="173"/>
        <end position="191"/>
    </location>
</feature>
<evidence type="ECO:0000259" key="20">
    <source>
        <dbReference type="Pfam" id="PF00361"/>
    </source>
</evidence>
<feature type="transmembrane region" description="Helical" evidence="19">
    <location>
        <begin position="32"/>
        <end position="50"/>
    </location>
</feature>
<comment type="catalytic activity">
    <reaction evidence="18">
        <text>a ubiquinone + NADH + 5 H(+)(in) = a ubiquinol + NAD(+) + 4 H(+)(out)</text>
        <dbReference type="Rhea" id="RHEA:29091"/>
        <dbReference type="Rhea" id="RHEA-COMP:9565"/>
        <dbReference type="Rhea" id="RHEA-COMP:9566"/>
        <dbReference type="ChEBI" id="CHEBI:15378"/>
        <dbReference type="ChEBI" id="CHEBI:16389"/>
        <dbReference type="ChEBI" id="CHEBI:17976"/>
        <dbReference type="ChEBI" id="CHEBI:57540"/>
        <dbReference type="ChEBI" id="CHEBI:57945"/>
        <dbReference type="EC" id="7.1.1.2"/>
    </reaction>
</comment>
<keyword evidence="6" id="KW-0813">Transport</keyword>
<dbReference type="InterPro" id="IPR050175">
    <property type="entry name" value="Complex_I_Subunit_2"/>
</dbReference>
<comment type="function">
    <text evidence="1">Core subunit of the mitochondrial membrane respiratory chain NADH dehydrogenase (Complex I) that is believed to belong to the minimal assembly required for catalysis. Complex I functions in the transfer of electrons from NADH to the respiratory chain. The immediate electron acceptor for the enzyme is believed to be ubiquinone.</text>
</comment>
<keyword evidence="15 21" id="KW-0496">Mitochondrion</keyword>
<dbReference type="Pfam" id="PF00361">
    <property type="entry name" value="Proton_antipo_M"/>
    <property type="match status" value="1"/>
</dbReference>
<gene>
    <name evidence="21" type="primary">nad2</name>
</gene>
<evidence type="ECO:0000256" key="12">
    <source>
        <dbReference type="ARBA" id="ARBA00022989"/>
    </source>
</evidence>
<feature type="transmembrane region" description="Helical" evidence="19">
    <location>
        <begin position="274"/>
        <end position="301"/>
    </location>
</feature>